<dbReference type="AlphaFoldDB" id="A0A6C0FUC2"/>
<keyword evidence="2" id="KW-1185">Reference proteome</keyword>
<proteinExistence type="predicted"/>
<dbReference type="KEGG" id="plyc:GXP70_03190"/>
<sequence>MTIHLSVSQYREFERFFQYGNLKDAQYVFVGFEEGLGQETIEAVIQSRYDFEKDVSEAVYYLPEQLQPNQGDEGKLAYCITDMDAASRYTTRNSFTDYPHYRTKLPIDLTMSMQATLKLLLDNPSLLGQRISQQERRDCFFDTLHKPDSNTCMIDRYPLPKQGKFPYSVHGLFRNFQEYIAYNNRFDNYRLQILKGMYDAFPMQNTIVYAGIERGAFKLQKLYESIGFRFETKYTSDVHPGYKGSVAPVADKVKPFLLGTRGATGQKAILTPFFGMGQLGYHDLDVIATWILPAGK</sequence>
<evidence type="ECO:0000313" key="2">
    <source>
        <dbReference type="Proteomes" id="UP000476064"/>
    </source>
</evidence>
<gene>
    <name evidence="1" type="ORF">GXP70_03190</name>
</gene>
<dbReference type="RefSeq" id="WP_162355129.1">
    <property type="nucleotide sequence ID" value="NZ_CP048209.1"/>
</dbReference>
<protein>
    <submittedName>
        <fullName evidence="1">Uncharacterized protein</fullName>
    </submittedName>
</protein>
<dbReference type="EMBL" id="CP048209">
    <property type="protein sequence ID" value="QHT59061.1"/>
    <property type="molecule type" value="Genomic_DNA"/>
</dbReference>
<reference evidence="1 2" key="1">
    <citation type="submission" date="2020-01" db="EMBL/GenBank/DDBJ databases">
        <title>Paenibacillus sp. nov., isolated from tomato rhizosphere.</title>
        <authorList>
            <person name="Weon H.-Y."/>
            <person name="Lee S.A."/>
        </authorList>
    </citation>
    <scope>NUCLEOTIDE SEQUENCE [LARGE SCALE GENOMIC DNA]</scope>
    <source>
        <strain evidence="1 2">12200R-189</strain>
    </source>
</reference>
<evidence type="ECO:0000313" key="1">
    <source>
        <dbReference type="EMBL" id="QHT59061.1"/>
    </source>
</evidence>
<dbReference type="Proteomes" id="UP000476064">
    <property type="component" value="Chromosome"/>
</dbReference>
<accession>A0A6C0FUC2</accession>
<organism evidence="1 2">
    <name type="scientific">Paenibacillus lycopersici</name>
    <dbReference type="NCBI Taxonomy" id="2704462"/>
    <lineage>
        <taxon>Bacteria</taxon>
        <taxon>Bacillati</taxon>
        <taxon>Bacillota</taxon>
        <taxon>Bacilli</taxon>
        <taxon>Bacillales</taxon>
        <taxon>Paenibacillaceae</taxon>
        <taxon>Paenibacillus</taxon>
    </lineage>
</organism>
<name>A0A6C0FUC2_9BACL</name>